<comment type="caution">
    <text evidence="1">The sequence shown here is derived from an EMBL/GenBank/DDBJ whole genome shotgun (WGS) entry which is preliminary data.</text>
</comment>
<proteinExistence type="predicted"/>
<dbReference type="Proteomes" id="UP001189429">
    <property type="component" value="Unassembled WGS sequence"/>
</dbReference>
<evidence type="ECO:0000313" key="2">
    <source>
        <dbReference type="Proteomes" id="UP001189429"/>
    </source>
</evidence>
<reference evidence="1" key="1">
    <citation type="submission" date="2023-10" db="EMBL/GenBank/DDBJ databases">
        <authorList>
            <person name="Chen Y."/>
            <person name="Shah S."/>
            <person name="Dougan E. K."/>
            <person name="Thang M."/>
            <person name="Chan C."/>
        </authorList>
    </citation>
    <scope>NUCLEOTIDE SEQUENCE [LARGE SCALE GENOMIC DNA]</scope>
</reference>
<keyword evidence="2" id="KW-1185">Reference proteome</keyword>
<protein>
    <recommendedName>
        <fullName evidence="3">Endonuclease/exonuclease/phosphatase domain-containing protein</fullName>
    </recommendedName>
</protein>
<accession>A0ABN9Q867</accession>
<feature type="non-terminal residue" evidence="1">
    <location>
        <position position="250"/>
    </location>
</feature>
<name>A0ABN9Q867_9DINO</name>
<dbReference type="EMBL" id="CAUYUJ010002446">
    <property type="protein sequence ID" value="CAK0800798.1"/>
    <property type="molecule type" value="Genomic_DNA"/>
</dbReference>
<sequence>MGQRANGNASRLVDVSLALRGWNKPFVMAADFNCDLLDLADVGYLGYIPAQAVARARARDATVRTCRSPQDNYSNVDFWLVSLSLAGSFTAARPVPGWSAAPRHPMMTALAARAKAAKLTALAGPRAFPRQEPPEEAILVADTGRVDPIEADVAHGGEATPAGAQARLDGLYTAFINSAEQELVHACGLEKAALLRARILLLHPTFGARGGLHRPCPTSCFVMTCALMSFGDSSVWCPLVPSGRTMILSA</sequence>
<evidence type="ECO:0008006" key="3">
    <source>
        <dbReference type="Google" id="ProtNLM"/>
    </source>
</evidence>
<gene>
    <name evidence="1" type="ORF">PCOR1329_LOCUS8845</name>
</gene>
<evidence type="ECO:0000313" key="1">
    <source>
        <dbReference type="EMBL" id="CAK0800798.1"/>
    </source>
</evidence>
<organism evidence="1 2">
    <name type="scientific">Prorocentrum cordatum</name>
    <dbReference type="NCBI Taxonomy" id="2364126"/>
    <lineage>
        <taxon>Eukaryota</taxon>
        <taxon>Sar</taxon>
        <taxon>Alveolata</taxon>
        <taxon>Dinophyceae</taxon>
        <taxon>Prorocentrales</taxon>
        <taxon>Prorocentraceae</taxon>
        <taxon>Prorocentrum</taxon>
    </lineage>
</organism>